<evidence type="ECO:0000313" key="2">
    <source>
        <dbReference type="Proteomes" id="UP000663873"/>
    </source>
</evidence>
<name>A0A821MKG8_9BILA</name>
<dbReference type="PROSITE" id="PS00439">
    <property type="entry name" value="ACYLTRANSF_C_1"/>
    <property type="match status" value="1"/>
</dbReference>
<dbReference type="Proteomes" id="UP000663873">
    <property type="component" value="Unassembled WGS sequence"/>
</dbReference>
<proteinExistence type="predicted"/>
<comment type="caution">
    <text evidence="1">The sequence shown here is derived from an EMBL/GenBank/DDBJ whole genome shotgun (WGS) entry which is preliminary data.</text>
</comment>
<dbReference type="InterPro" id="IPR000542">
    <property type="entry name" value="Carn_acyl_trans"/>
</dbReference>
<feature type="non-terminal residue" evidence="1">
    <location>
        <position position="1"/>
    </location>
</feature>
<accession>A0A821MKG8</accession>
<reference evidence="1" key="1">
    <citation type="submission" date="2021-02" db="EMBL/GenBank/DDBJ databases">
        <authorList>
            <person name="Nowell W R."/>
        </authorList>
    </citation>
    <scope>NUCLEOTIDE SEQUENCE</scope>
</reference>
<dbReference type="AlphaFoldDB" id="A0A821MKG8"/>
<gene>
    <name evidence="1" type="ORF">UJA718_LOCUS39869</name>
</gene>
<dbReference type="GO" id="GO:0016746">
    <property type="term" value="F:acyltransferase activity"/>
    <property type="evidence" value="ECO:0007669"/>
    <property type="project" value="InterPro"/>
</dbReference>
<keyword evidence="2" id="KW-1185">Reference proteome</keyword>
<dbReference type="EMBL" id="CAJOBP010042979">
    <property type="protein sequence ID" value="CAF4770185.1"/>
    <property type="molecule type" value="Genomic_DNA"/>
</dbReference>
<sequence>MVENLSSQLPTLDKYIGRIKRQQTEDKDCLKWDIEKGLPHLPVPSLDATLTKYLR</sequence>
<protein>
    <submittedName>
        <fullName evidence="1">Uncharacterized protein</fullName>
    </submittedName>
</protein>
<organism evidence="1 2">
    <name type="scientific">Rotaria socialis</name>
    <dbReference type="NCBI Taxonomy" id="392032"/>
    <lineage>
        <taxon>Eukaryota</taxon>
        <taxon>Metazoa</taxon>
        <taxon>Spiralia</taxon>
        <taxon>Gnathifera</taxon>
        <taxon>Rotifera</taxon>
        <taxon>Eurotatoria</taxon>
        <taxon>Bdelloidea</taxon>
        <taxon>Philodinida</taxon>
        <taxon>Philodinidae</taxon>
        <taxon>Rotaria</taxon>
    </lineage>
</organism>
<evidence type="ECO:0000313" key="1">
    <source>
        <dbReference type="EMBL" id="CAF4770185.1"/>
    </source>
</evidence>